<dbReference type="GO" id="GO:0032465">
    <property type="term" value="P:regulation of cytokinesis"/>
    <property type="evidence" value="ECO:0007669"/>
    <property type="project" value="InterPro"/>
</dbReference>
<protein>
    <submittedName>
        <fullName evidence="3">Uncharacterized protein</fullName>
    </submittedName>
</protein>
<evidence type="ECO:0000256" key="1">
    <source>
        <dbReference type="SAM" id="MobiDB-lite"/>
    </source>
</evidence>
<feature type="region of interest" description="Disordered" evidence="1">
    <location>
        <begin position="375"/>
        <end position="478"/>
    </location>
</feature>
<dbReference type="InterPro" id="IPR033207">
    <property type="entry name" value="CCP110"/>
</dbReference>
<dbReference type="Proteomes" id="UP000663877">
    <property type="component" value="Unassembled WGS sequence"/>
</dbReference>
<dbReference type="PANTHER" id="PTHR13594">
    <property type="entry name" value="CENTRIOLAR COILED-COIL PROTEIN OF 110 KDA"/>
    <property type="match status" value="1"/>
</dbReference>
<organism evidence="3 4">
    <name type="scientific">Adineta steineri</name>
    <dbReference type="NCBI Taxonomy" id="433720"/>
    <lineage>
        <taxon>Eukaryota</taxon>
        <taxon>Metazoa</taxon>
        <taxon>Spiralia</taxon>
        <taxon>Gnathifera</taxon>
        <taxon>Rotifera</taxon>
        <taxon>Eurotatoria</taxon>
        <taxon>Bdelloidea</taxon>
        <taxon>Adinetida</taxon>
        <taxon>Adinetidae</taxon>
        <taxon>Adineta</taxon>
    </lineage>
</organism>
<evidence type="ECO:0000313" key="2">
    <source>
        <dbReference type="EMBL" id="CAF0731680.1"/>
    </source>
</evidence>
<comment type="caution">
    <text evidence="3">The sequence shown here is derived from an EMBL/GenBank/DDBJ whole genome shotgun (WGS) entry which is preliminary data.</text>
</comment>
<evidence type="ECO:0000313" key="3">
    <source>
        <dbReference type="EMBL" id="CAF1134690.1"/>
    </source>
</evidence>
<proteinExistence type="predicted"/>
<dbReference type="Proteomes" id="UP000663832">
    <property type="component" value="Unassembled WGS sequence"/>
</dbReference>
<sequence length="478" mass="55808">MITLLRPSKEIGNDFGTFDDNKGNIIMEQFIERLDTVLDNDPFNDIDWSLLSQNDSELLEKYRSKYVEDRKRIREERKTKNFEEIMEDLLQELSNKPDISSFYRTLDEPLLTMNSITKDVHKIELDTSDDEQDDLEHCTTWIDPSKSIGRSTHTDELKTSTYVVYPLTKSPERKIQRYTGQPRRNTYTLQNSSSDDDQQLVNTKQEYVRLDSEGFDPQQQQHENPFNNVKDARSTFSIPQKRYRYTHREAQDILYKKLGAFIKGYLTRQLFRTEHVQRLMHTLHDTQKFAVDFQTECLQTKTKLDPDDINIIDQLIKQVQSVLDEIHAIFGQYSSARQISMIVRHGQLRQLRTTRTNQRIAKTFSTERPIIDPLPVSTVKNDNVSKQSVRRPENIRRHVSAAPIRSAPSTTNTRTRPLKKATSVQRKSRPLNTNNNETTSNPPRSSSANNNNNNNNHNIFRPPLRLAPASPMFRNRLK</sequence>
<evidence type="ECO:0000313" key="4">
    <source>
        <dbReference type="Proteomes" id="UP000663832"/>
    </source>
</evidence>
<dbReference type="PANTHER" id="PTHR13594:SF1">
    <property type="entry name" value="CENTRIOLAR COILED-COIL PROTEIN OF 110 KDA"/>
    <property type="match status" value="1"/>
</dbReference>
<dbReference type="GO" id="GO:0032053">
    <property type="term" value="P:ciliary basal body organization"/>
    <property type="evidence" value="ECO:0007669"/>
    <property type="project" value="TreeGrafter"/>
</dbReference>
<keyword evidence="4" id="KW-1185">Reference proteome</keyword>
<dbReference type="EMBL" id="CAJNOM010000144">
    <property type="protein sequence ID" value="CAF1134690.1"/>
    <property type="molecule type" value="Genomic_DNA"/>
</dbReference>
<accession>A0A814RK08</accession>
<dbReference type="GO" id="GO:0007099">
    <property type="term" value="P:centriole replication"/>
    <property type="evidence" value="ECO:0007669"/>
    <property type="project" value="InterPro"/>
</dbReference>
<dbReference type="AlphaFoldDB" id="A0A814RK08"/>
<dbReference type="EMBL" id="CAJNOI010000003">
    <property type="protein sequence ID" value="CAF0731680.1"/>
    <property type="molecule type" value="Genomic_DNA"/>
</dbReference>
<name>A0A814RK08_9BILA</name>
<dbReference type="GO" id="GO:1903723">
    <property type="term" value="P:negative regulation of centriole elongation"/>
    <property type="evidence" value="ECO:0007669"/>
    <property type="project" value="TreeGrafter"/>
</dbReference>
<dbReference type="GO" id="GO:0005814">
    <property type="term" value="C:centriole"/>
    <property type="evidence" value="ECO:0007669"/>
    <property type="project" value="InterPro"/>
</dbReference>
<feature type="compositionally biased region" description="Low complexity" evidence="1">
    <location>
        <begin position="430"/>
        <end position="458"/>
    </location>
</feature>
<gene>
    <name evidence="2" type="ORF">BJG266_LOCUS1219</name>
    <name evidence="3" type="ORF">QVE165_LOCUS22139</name>
</gene>
<reference evidence="3" key="1">
    <citation type="submission" date="2021-02" db="EMBL/GenBank/DDBJ databases">
        <authorList>
            <person name="Nowell W R."/>
        </authorList>
    </citation>
    <scope>NUCLEOTIDE SEQUENCE</scope>
</reference>
<feature type="compositionally biased region" description="Polar residues" evidence="1">
    <location>
        <begin position="378"/>
        <end position="387"/>
    </location>
</feature>
<dbReference type="OrthoDB" id="10028852at2759"/>
<feature type="region of interest" description="Disordered" evidence="1">
    <location>
        <begin position="180"/>
        <end position="200"/>
    </location>
</feature>